<name>A0A0X9H2Z8_9BBAC</name>
<dbReference type="EMBL" id="KP658210">
    <property type="protein sequence ID" value="ALN42041.1"/>
    <property type="molecule type" value="Genomic_DNA"/>
</dbReference>
<protein>
    <submittedName>
        <fullName evidence="1">ORF108</fullName>
    </submittedName>
</protein>
<accession>A0A0X9H2Z8</accession>
<reference evidence="1" key="1">
    <citation type="journal article" date="2016" name="PLoS ONE">
        <title>Genome of Cnaphalocrocis medinalis Granulovirus, the First Crambidae-Infecting Betabaculovirus Isolated from Rice Leaffolder to Sequenced.</title>
        <authorList>
            <person name="Han G."/>
            <person name="Xu J."/>
            <person name="Liu Q."/>
            <person name="Li C."/>
            <person name="Xu H."/>
            <person name="Lu Z."/>
        </authorList>
    </citation>
    <scope>NUCLEOTIDE SEQUENCE</scope>
</reference>
<proteinExistence type="predicted"/>
<organism evidence="1">
    <name type="scientific">Cnaphalocrocis medinalis granulovirus</name>
    <dbReference type="NCBI Taxonomy" id="1750712"/>
    <lineage>
        <taxon>Viruses</taxon>
        <taxon>Viruses incertae sedis</taxon>
        <taxon>Naldaviricetes</taxon>
        <taxon>Lefavirales</taxon>
        <taxon>Baculoviridae</taxon>
        <taxon>Betabaculovirus</taxon>
        <taxon>Betabaculovirus cnamedinalis</taxon>
    </lineage>
</organism>
<sequence length="121" mass="14185">MITLRYSMLLVLLLGVSLSPKLRHNIEVVEARHTVTVDDLPLNNEEQQINWIKLLNKITKLQKININTTITTTFEKNNRTCNNNHNHHYDNNDITSFKSHNAQIRTKKSIPPVSFFYMKKQ</sequence>
<evidence type="ECO:0000313" key="1">
    <source>
        <dbReference type="EMBL" id="ALN42041.1"/>
    </source>
</evidence>